<comment type="caution">
    <text evidence="2">The sequence shown here is derived from an EMBL/GenBank/DDBJ whole genome shotgun (WGS) entry which is preliminary data.</text>
</comment>
<feature type="region of interest" description="Disordered" evidence="1">
    <location>
        <begin position="1"/>
        <end position="87"/>
    </location>
</feature>
<dbReference type="EMBL" id="CACRXK020008509">
    <property type="protein sequence ID" value="CAB4014940.1"/>
    <property type="molecule type" value="Genomic_DNA"/>
</dbReference>
<keyword evidence="3" id="KW-1185">Reference proteome</keyword>
<reference evidence="2" key="1">
    <citation type="submission" date="2020-04" db="EMBL/GenBank/DDBJ databases">
        <authorList>
            <person name="Alioto T."/>
            <person name="Alioto T."/>
            <person name="Gomez Garrido J."/>
        </authorList>
    </citation>
    <scope>NUCLEOTIDE SEQUENCE</scope>
    <source>
        <strain evidence="2">A484AB</strain>
    </source>
</reference>
<gene>
    <name evidence="2" type="ORF">PACLA_8A052662</name>
</gene>
<feature type="compositionally biased region" description="Acidic residues" evidence="1">
    <location>
        <begin position="57"/>
        <end position="71"/>
    </location>
</feature>
<evidence type="ECO:0000256" key="1">
    <source>
        <dbReference type="SAM" id="MobiDB-lite"/>
    </source>
</evidence>
<proteinExistence type="predicted"/>
<feature type="non-terminal residue" evidence="2">
    <location>
        <position position="1"/>
    </location>
</feature>
<evidence type="ECO:0000313" key="3">
    <source>
        <dbReference type="Proteomes" id="UP001152795"/>
    </source>
</evidence>
<organism evidence="2 3">
    <name type="scientific">Paramuricea clavata</name>
    <name type="common">Red gorgonian</name>
    <name type="synonym">Violescent sea-whip</name>
    <dbReference type="NCBI Taxonomy" id="317549"/>
    <lineage>
        <taxon>Eukaryota</taxon>
        <taxon>Metazoa</taxon>
        <taxon>Cnidaria</taxon>
        <taxon>Anthozoa</taxon>
        <taxon>Octocorallia</taxon>
        <taxon>Malacalcyonacea</taxon>
        <taxon>Plexauridae</taxon>
        <taxon>Paramuricea</taxon>
    </lineage>
</organism>
<evidence type="ECO:0000313" key="2">
    <source>
        <dbReference type="EMBL" id="CAB4014940.1"/>
    </source>
</evidence>
<sequence length="87" mass="9883">YCRKRKRESPSVRMTKKSPPTTEVSDKKPKQGGLLYSDSPNMDAPHVRPPVQYRQDGDDDFDDDDEYDNDGNVDFGDNSTVSTPSWV</sequence>
<protein>
    <submittedName>
        <fullName evidence="2">Uncharacterized protein</fullName>
    </submittedName>
</protein>
<accession>A0A6S7IFC9</accession>
<dbReference type="Proteomes" id="UP001152795">
    <property type="component" value="Unassembled WGS sequence"/>
</dbReference>
<name>A0A6S7IFC9_PARCT</name>
<feature type="compositionally biased region" description="Polar residues" evidence="1">
    <location>
        <begin position="77"/>
        <end position="87"/>
    </location>
</feature>
<dbReference type="AlphaFoldDB" id="A0A6S7IFC9"/>